<gene>
    <name evidence="2" type="ORF">EYF80_049211</name>
</gene>
<keyword evidence="3" id="KW-1185">Reference proteome</keyword>
<protein>
    <submittedName>
        <fullName evidence="2">Uncharacterized protein</fullName>
    </submittedName>
</protein>
<evidence type="ECO:0000313" key="2">
    <source>
        <dbReference type="EMBL" id="TNN40621.1"/>
    </source>
</evidence>
<organism evidence="2 3">
    <name type="scientific">Liparis tanakae</name>
    <name type="common">Tanaka's snailfish</name>
    <dbReference type="NCBI Taxonomy" id="230148"/>
    <lineage>
        <taxon>Eukaryota</taxon>
        <taxon>Metazoa</taxon>
        <taxon>Chordata</taxon>
        <taxon>Craniata</taxon>
        <taxon>Vertebrata</taxon>
        <taxon>Euteleostomi</taxon>
        <taxon>Actinopterygii</taxon>
        <taxon>Neopterygii</taxon>
        <taxon>Teleostei</taxon>
        <taxon>Neoteleostei</taxon>
        <taxon>Acanthomorphata</taxon>
        <taxon>Eupercaria</taxon>
        <taxon>Perciformes</taxon>
        <taxon>Cottioidei</taxon>
        <taxon>Cottales</taxon>
        <taxon>Liparidae</taxon>
        <taxon>Liparis</taxon>
    </lineage>
</organism>
<reference evidence="2 3" key="1">
    <citation type="submission" date="2019-03" db="EMBL/GenBank/DDBJ databases">
        <title>First draft genome of Liparis tanakae, snailfish: a comprehensive survey of snailfish specific genes.</title>
        <authorList>
            <person name="Kim W."/>
            <person name="Song I."/>
            <person name="Jeong J.-H."/>
            <person name="Kim D."/>
            <person name="Kim S."/>
            <person name="Ryu S."/>
            <person name="Song J.Y."/>
            <person name="Lee S.K."/>
        </authorList>
    </citation>
    <scope>NUCLEOTIDE SEQUENCE [LARGE SCALE GENOMIC DNA]</scope>
    <source>
        <tissue evidence="2">Muscle</tissue>
    </source>
</reference>
<feature type="region of interest" description="Disordered" evidence="1">
    <location>
        <begin position="1"/>
        <end position="32"/>
    </location>
</feature>
<proteinExistence type="predicted"/>
<dbReference type="EMBL" id="SRLO01001173">
    <property type="protein sequence ID" value="TNN40621.1"/>
    <property type="molecule type" value="Genomic_DNA"/>
</dbReference>
<evidence type="ECO:0000313" key="3">
    <source>
        <dbReference type="Proteomes" id="UP000314294"/>
    </source>
</evidence>
<feature type="compositionally biased region" description="Polar residues" evidence="1">
    <location>
        <begin position="14"/>
        <end position="30"/>
    </location>
</feature>
<sequence>MQSKDTWEDDTPDSLLTTSGRPTGSRQTFYSRRAHRRTSSFLQLGHFSGEGTDQIVSSIAVVIRAIHLQEEEEEEEETSGLPFFSCRGLVKVLLETI</sequence>
<evidence type="ECO:0000256" key="1">
    <source>
        <dbReference type="SAM" id="MobiDB-lite"/>
    </source>
</evidence>
<comment type="caution">
    <text evidence="2">The sequence shown here is derived from an EMBL/GenBank/DDBJ whole genome shotgun (WGS) entry which is preliminary data.</text>
</comment>
<name>A0A4Z2FI54_9TELE</name>
<dbReference type="Proteomes" id="UP000314294">
    <property type="component" value="Unassembled WGS sequence"/>
</dbReference>
<accession>A0A4Z2FI54</accession>
<dbReference type="AlphaFoldDB" id="A0A4Z2FI54"/>